<dbReference type="Gene3D" id="3.90.1340.10">
    <property type="entry name" value="Phage tail collar domain"/>
    <property type="match status" value="1"/>
</dbReference>
<sequence>MEVFIGTIQPFAFNFAPRDWALCNGQMLSLAQYQTLFALIGVTYGGNGQTTFQLPNLQGRLPMGQGNGLGLTPRVIGTIAGTENVTATLNNLPNHTHALTAITAATTVQLANPASNPANAPTPTNSFIGTSGTGPGAANIYSDQVGATPVPLKGVTTTVSGTVAPTGNGLPMEIMNPFLAINFSIALQGYFPTRN</sequence>
<comment type="caution">
    <text evidence="2">The sequence shown here is derived from an EMBL/GenBank/DDBJ whole genome shotgun (WGS) entry which is preliminary data.</text>
</comment>
<dbReference type="PATRIC" id="fig|294.124.peg.5085"/>
<dbReference type="SUPFAM" id="SSF88874">
    <property type="entry name" value="Receptor-binding domain of short tail fibre protein gp12"/>
    <property type="match status" value="1"/>
</dbReference>
<dbReference type="EMBL" id="JXNZ01000342">
    <property type="protein sequence ID" value="KIQ56716.1"/>
    <property type="molecule type" value="Genomic_DNA"/>
</dbReference>
<evidence type="ECO:0000313" key="2">
    <source>
        <dbReference type="EMBL" id="KIQ56716.1"/>
    </source>
</evidence>
<dbReference type="InterPro" id="IPR011083">
    <property type="entry name" value="Phage_tail_collar_dom"/>
</dbReference>
<gene>
    <name evidence="2" type="ORF">RL74_24580</name>
</gene>
<evidence type="ECO:0000259" key="1">
    <source>
        <dbReference type="Pfam" id="PF07484"/>
    </source>
</evidence>
<dbReference type="AlphaFoldDB" id="A0A0D0NBM7"/>
<dbReference type="InterPro" id="IPR037053">
    <property type="entry name" value="Phage_tail_collar_dom_sf"/>
</dbReference>
<name>A0A0D0NBM7_PSEFL</name>
<dbReference type="Proteomes" id="UP000032101">
    <property type="component" value="Unassembled WGS sequence"/>
</dbReference>
<protein>
    <submittedName>
        <fullName evidence="2">Tail protein</fullName>
    </submittedName>
</protein>
<dbReference type="RefSeq" id="WP_042732397.1">
    <property type="nucleotide sequence ID" value="NZ_JXNZ01000342.1"/>
</dbReference>
<reference evidence="2 3" key="1">
    <citation type="submission" date="2015-01" db="EMBL/GenBank/DDBJ databases">
        <title>Draft Genome Sequence of the Biocontrol and Plant Growth-Promoting Rhizobacteria (PGPR) Pseudomonas fluorescens UM270.</title>
        <authorList>
            <person name="Hernandez-Salmeron J.E."/>
            <person name="Santoyo G."/>
            <person name="Moreno-Hagelsieb G."/>
            <person name="Hernandez-Leon R."/>
        </authorList>
    </citation>
    <scope>NUCLEOTIDE SEQUENCE [LARGE SCALE GENOMIC DNA]</scope>
    <source>
        <strain evidence="2 3">UM270</strain>
    </source>
</reference>
<feature type="domain" description="Phage tail collar" evidence="1">
    <location>
        <begin position="6"/>
        <end position="62"/>
    </location>
</feature>
<accession>A0A0D0NBM7</accession>
<organism evidence="2 3">
    <name type="scientific">Pseudomonas fluorescens</name>
    <dbReference type="NCBI Taxonomy" id="294"/>
    <lineage>
        <taxon>Bacteria</taxon>
        <taxon>Pseudomonadati</taxon>
        <taxon>Pseudomonadota</taxon>
        <taxon>Gammaproteobacteria</taxon>
        <taxon>Pseudomonadales</taxon>
        <taxon>Pseudomonadaceae</taxon>
        <taxon>Pseudomonas</taxon>
    </lineage>
</organism>
<dbReference type="Pfam" id="PF07484">
    <property type="entry name" value="Collar"/>
    <property type="match status" value="1"/>
</dbReference>
<proteinExistence type="predicted"/>
<dbReference type="OrthoDB" id="9810174at2"/>
<evidence type="ECO:0000313" key="3">
    <source>
        <dbReference type="Proteomes" id="UP000032101"/>
    </source>
</evidence>